<keyword evidence="3" id="KW-1185">Reference proteome</keyword>
<protein>
    <recommendedName>
        <fullName evidence="1">DNA fragmentation factor 40 C-terminal domain-containing protein</fullName>
    </recommendedName>
</protein>
<dbReference type="OrthoDB" id="9943677at2759"/>
<evidence type="ECO:0000259" key="1">
    <source>
        <dbReference type="Pfam" id="PF09230"/>
    </source>
</evidence>
<reference evidence="2 3" key="1">
    <citation type="journal article" date="2013" name="Nature">
        <title>Insights into bilaterian evolution from three spiralian genomes.</title>
        <authorList>
            <person name="Simakov O."/>
            <person name="Marletaz F."/>
            <person name="Cho S.J."/>
            <person name="Edsinger-Gonzales E."/>
            <person name="Havlak P."/>
            <person name="Hellsten U."/>
            <person name="Kuo D.H."/>
            <person name="Larsson T."/>
            <person name="Lv J."/>
            <person name="Arendt D."/>
            <person name="Savage R."/>
            <person name="Osoegawa K."/>
            <person name="de Jong P."/>
            <person name="Grimwood J."/>
            <person name="Chapman J.A."/>
            <person name="Shapiro H."/>
            <person name="Aerts A."/>
            <person name="Otillar R.P."/>
            <person name="Terry A.Y."/>
            <person name="Boore J.L."/>
            <person name="Grigoriev I.V."/>
            <person name="Lindberg D.R."/>
            <person name="Seaver E.C."/>
            <person name="Weisblat D.A."/>
            <person name="Putnam N.H."/>
            <person name="Rokhsar D.S."/>
        </authorList>
    </citation>
    <scope>NUCLEOTIDE SEQUENCE [LARGE SCALE GENOMIC DNA]</scope>
</reference>
<accession>V4B759</accession>
<dbReference type="KEGG" id="lgi:LOTGIDRAFT_132464"/>
<feature type="non-terminal residue" evidence="2">
    <location>
        <position position="1"/>
    </location>
</feature>
<sequence length="79" mass="9405">RELLLELIEEVYNELKDNDFHGQYFDRTAPAKKRLCDNKGWFKCQGAFDLERCALLHTINPYASRGYRQLFGLWNLDHV</sequence>
<dbReference type="PANTHER" id="PTHR13067:SF2">
    <property type="entry name" value="CASPASE-ACTIVATED DNASE"/>
    <property type="match status" value="1"/>
</dbReference>
<dbReference type="EMBL" id="KB203534">
    <property type="protein sequence ID" value="ESO84384.1"/>
    <property type="molecule type" value="Genomic_DNA"/>
</dbReference>
<gene>
    <name evidence="2" type="ORF">LOTGIDRAFT_132464</name>
</gene>
<dbReference type="GO" id="GO:0006309">
    <property type="term" value="P:apoptotic DNA fragmentation"/>
    <property type="evidence" value="ECO:0007669"/>
    <property type="project" value="InterPro"/>
</dbReference>
<dbReference type="Proteomes" id="UP000030746">
    <property type="component" value="Unassembled WGS sequence"/>
</dbReference>
<dbReference type="HOGENOM" id="CLU_2612861_0_0_1"/>
<dbReference type="SUPFAM" id="SSF54060">
    <property type="entry name" value="His-Me finger endonucleases"/>
    <property type="match status" value="1"/>
</dbReference>
<dbReference type="GO" id="GO:0004520">
    <property type="term" value="F:DNA endonuclease activity"/>
    <property type="evidence" value="ECO:0007669"/>
    <property type="project" value="InterPro"/>
</dbReference>
<dbReference type="GO" id="GO:0016787">
    <property type="term" value="F:hydrolase activity"/>
    <property type="evidence" value="ECO:0007669"/>
    <property type="project" value="InterPro"/>
</dbReference>
<proteinExistence type="predicted"/>
<evidence type="ECO:0000313" key="3">
    <source>
        <dbReference type="Proteomes" id="UP000030746"/>
    </source>
</evidence>
<dbReference type="PANTHER" id="PTHR13067">
    <property type="entry name" value="CASPASE-ACTIVATED DNASE"/>
    <property type="match status" value="1"/>
</dbReference>
<dbReference type="STRING" id="225164.V4B759"/>
<name>V4B759_LOTGI</name>
<dbReference type="InterPro" id="IPR015311">
    <property type="entry name" value="DFF40_C"/>
</dbReference>
<dbReference type="GO" id="GO:0005634">
    <property type="term" value="C:nucleus"/>
    <property type="evidence" value="ECO:0007669"/>
    <property type="project" value="InterPro"/>
</dbReference>
<feature type="domain" description="DNA fragmentation factor 40 C-terminal" evidence="1">
    <location>
        <begin position="1"/>
        <end position="79"/>
    </location>
</feature>
<dbReference type="GeneID" id="20233318"/>
<dbReference type="CTD" id="20233318"/>
<dbReference type="InterPro" id="IPR044925">
    <property type="entry name" value="His-Me_finger_sf"/>
</dbReference>
<dbReference type="InterPro" id="IPR039729">
    <property type="entry name" value="DFF40"/>
</dbReference>
<dbReference type="Pfam" id="PF09230">
    <property type="entry name" value="DFF40"/>
    <property type="match status" value="1"/>
</dbReference>
<evidence type="ECO:0000313" key="2">
    <source>
        <dbReference type="EMBL" id="ESO84384.1"/>
    </source>
</evidence>
<dbReference type="RefSeq" id="XP_009064989.1">
    <property type="nucleotide sequence ID" value="XM_009066741.1"/>
</dbReference>
<dbReference type="GO" id="GO:0005737">
    <property type="term" value="C:cytoplasm"/>
    <property type="evidence" value="ECO:0007669"/>
    <property type="project" value="InterPro"/>
</dbReference>
<dbReference type="AlphaFoldDB" id="V4B759"/>
<organism evidence="2 3">
    <name type="scientific">Lottia gigantea</name>
    <name type="common">Giant owl limpet</name>
    <dbReference type="NCBI Taxonomy" id="225164"/>
    <lineage>
        <taxon>Eukaryota</taxon>
        <taxon>Metazoa</taxon>
        <taxon>Spiralia</taxon>
        <taxon>Lophotrochozoa</taxon>
        <taxon>Mollusca</taxon>
        <taxon>Gastropoda</taxon>
        <taxon>Patellogastropoda</taxon>
        <taxon>Lottioidea</taxon>
        <taxon>Lottiidae</taxon>
        <taxon>Lottia</taxon>
    </lineage>
</organism>